<keyword evidence="9" id="KW-1185">Reference proteome</keyword>
<name>A0AAI8VAQ9_9PEZI</name>
<dbReference type="InterPro" id="IPR049326">
    <property type="entry name" value="Rhodopsin_dom_fungi"/>
</dbReference>
<feature type="transmembrane region" description="Helical" evidence="6">
    <location>
        <begin position="24"/>
        <end position="42"/>
    </location>
</feature>
<dbReference type="PANTHER" id="PTHR33048:SF158">
    <property type="entry name" value="MEMBRANE PROTEIN PTH11-LIKE, PUTATIVE-RELATED"/>
    <property type="match status" value="1"/>
</dbReference>
<comment type="similarity">
    <text evidence="5">Belongs to the SAT4 family.</text>
</comment>
<evidence type="ECO:0000259" key="7">
    <source>
        <dbReference type="Pfam" id="PF20684"/>
    </source>
</evidence>
<accession>A0AAI8VAQ9</accession>
<dbReference type="Proteomes" id="UP001295740">
    <property type="component" value="Unassembled WGS sequence"/>
</dbReference>
<evidence type="ECO:0000313" key="9">
    <source>
        <dbReference type="Proteomes" id="UP001295740"/>
    </source>
</evidence>
<sequence length="278" mass="30647">MISLKAAILLEWVRLFVPGKNRNVFYLTCYTVAALNTIYYTINIIVENVSCTPKAYWWDKTLTGHCLDGTLLALTSATFNLVFDIIILILPQKVIWRFNMSTTRRLGVSLVFIIGLLAIALAAVRLAAAVAYIQGTDFTYNLAPQALLQAAEMTAGILVFTIPATPKPLACVAHQATSSLEKLMGSRGSGGSTRFITSRKKSKTSFEQPIEEQGLVKLARLKSAKSRDSVGVKPQHGRDADAEAAITRTTHFKASQVFVKDNRTEGFDKQHPWNNKPN</sequence>
<dbReference type="InterPro" id="IPR052337">
    <property type="entry name" value="SAT4-like"/>
</dbReference>
<dbReference type="Pfam" id="PF20684">
    <property type="entry name" value="Fung_rhodopsin"/>
    <property type="match status" value="1"/>
</dbReference>
<evidence type="ECO:0000313" key="8">
    <source>
        <dbReference type="EMBL" id="CAJ2501470.1"/>
    </source>
</evidence>
<proteinExistence type="inferred from homology"/>
<feature type="transmembrane region" description="Helical" evidence="6">
    <location>
        <begin position="110"/>
        <end position="133"/>
    </location>
</feature>
<evidence type="ECO:0000256" key="3">
    <source>
        <dbReference type="ARBA" id="ARBA00022989"/>
    </source>
</evidence>
<dbReference type="AlphaFoldDB" id="A0AAI8VAQ9"/>
<keyword evidence="3 6" id="KW-1133">Transmembrane helix</keyword>
<organism evidence="8 9">
    <name type="scientific">Anthostomella pinea</name>
    <dbReference type="NCBI Taxonomy" id="933095"/>
    <lineage>
        <taxon>Eukaryota</taxon>
        <taxon>Fungi</taxon>
        <taxon>Dikarya</taxon>
        <taxon>Ascomycota</taxon>
        <taxon>Pezizomycotina</taxon>
        <taxon>Sordariomycetes</taxon>
        <taxon>Xylariomycetidae</taxon>
        <taxon>Xylariales</taxon>
        <taxon>Xylariaceae</taxon>
        <taxon>Anthostomella</taxon>
    </lineage>
</organism>
<evidence type="ECO:0000256" key="1">
    <source>
        <dbReference type="ARBA" id="ARBA00004141"/>
    </source>
</evidence>
<reference evidence="8" key="1">
    <citation type="submission" date="2023-10" db="EMBL/GenBank/DDBJ databases">
        <authorList>
            <person name="Hackl T."/>
        </authorList>
    </citation>
    <scope>NUCLEOTIDE SEQUENCE</scope>
</reference>
<protein>
    <submittedName>
        <fullName evidence="8">Uu.00g043230.m01.CDS01</fullName>
    </submittedName>
</protein>
<comment type="subcellular location">
    <subcellularLocation>
        <location evidence="1">Membrane</location>
        <topology evidence="1">Multi-pass membrane protein</topology>
    </subcellularLocation>
</comment>
<dbReference type="PANTHER" id="PTHR33048">
    <property type="entry name" value="PTH11-LIKE INTEGRAL MEMBRANE PROTEIN (AFU_ORTHOLOGUE AFUA_5G11245)"/>
    <property type="match status" value="1"/>
</dbReference>
<evidence type="ECO:0000256" key="5">
    <source>
        <dbReference type="ARBA" id="ARBA00038359"/>
    </source>
</evidence>
<evidence type="ECO:0000256" key="4">
    <source>
        <dbReference type="ARBA" id="ARBA00023136"/>
    </source>
</evidence>
<gene>
    <name evidence="8" type="ORF">KHLLAP_LOCUS1938</name>
</gene>
<comment type="caution">
    <text evidence="8">The sequence shown here is derived from an EMBL/GenBank/DDBJ whole genome shotgun (WGS) entry which is preliminary data.</text>
</comment>
<feature type="domain" description="Rhodopsin" evidence="7">
    <location>
        <begin position="4"/>
        <end position="169"/>
    </location>
</feature>
<dbReference type="EMBL" id="CAUWAG010000003">
    <property type="protein sequence ID" value="CAJ2501470.1"/>
    <property type="molecule type" value="Genomic_DNA"/>
</dbReference>
<evidence type="ECO:0000256" key="6">
    <source>
        <dbReference type="SAM" id="Phobius"/>
    </source>
</evidence>
<dbReference type="GO" id="GO:0016020">
    <property type="term" value="C:membrane"/>
    <property type="evidence" value="ECO:0007669"/>
    <property type="project" value="UniProtKB-SubCell"/>
</dbReference>
<feature type="transmembrane region" description="Helical" evidence="6">
    <location>
        <begin position="62"/>
        <end position="90"/>
    </location>
</feature>
<keyword evidence="2 6" id="KW-0812">Transmembrane</keyword>
<evidence type="ECO:0000256" key="2">
    <source>
        <dbReference type="ARBA" id="ARBA00022692"/>
    </source>
</evidence>
<keyword evidence="4 6" id="KW-0472">Membrane</keyword>